<dbReference type="RefSeq" id="WP_206255260.1">
    <property type="nucleotide sequence ID" value="NZ_CP071060.1"/>
</dbReference>
<dbReference type="PANTHER" id="PTHR35936:SF25">
    <property type="entry name" value="ABC TRANSPORTER SUBSTRATE-BINDING PROTEIN"/>
    <property type="match status" value="1"/>
</dbReference>
<dbReference type="PANTHER" id="PTHR35936">
    <property type="entry name" value="MEMBRANE-BOUND LYTIC MUREIN TRANSGLYCOSYLASE F"/>
    <property type="match status" value="1"/>
</dbReference>
<protein>
    <submittedName>
        <fullName evidence="4">Transporter substrate-binding domain-containing protein</fullName>
    </submittedName>
</protein>
<dbReference type="Pfam" id="PF00497">
    <property type="entry name" value="SBP_bac_3"/>
    <property type="match status" value="1"/>
</dbReference>
<evidence type="ECO:0000256" key="1">
    <source>
        <dbReference type="ARBA" id="ARBA00022729"/>
    </source>
</evidence>
<accession>A0ABX7M8G0</accession>
<reference evidence="4 5" key="1">
    <citation type="submission" date="2021-02" db="EMBL/GenBank/DDBJ databases">
        <title>Niveibacterium changnyeongensis HC41.</title>
        <authorList>
            <person name="Kang M."/>
        </authorList>
    </citation>
    <scope>NUCLEOTIDE SEQUENCE [LARGE SCALE GENOMIC DNA]</scope>
    <source>
        <strain evidence="4 5">HC41</strain>
    </source>
</reference>
<sequence length="291" mass="31692">MRQGGGKYAATGLRAGQSLTRRNDAGAAVFKRITLVCLAACLTALPAFAAETPVRVVGVELPPLIMSTPYGSTGIIVDIVKTAFRRANLKVDIAIEPWARAYASVRDGEGDALIPTIRSTEREALFDFPDEPVFKSEMSFFRSSRKPIAWSGKLADVQARRFVKLRAALFAPEFDAAVREGRIACEETNSFASAIRMVDADRVDLAAVPKLAGLQIIAAEGLQGRVAALDPAFYVQNFFIAFSRKNALASQRQKVDSQLAAMWKDGTIAAIIDDYRKRNWLPASTSEALPH</sequence>
<dbReference type="InterPro" id="IPR001638">
    <property type="entry name" value="Solute-binding_3/MltF_N"/>
</dbReference>
<dbReference type="SUPFAM" id="SSF53850">
    <property type="entry name" value="Periplasmic binding protein-like II"/>
    <property type="match status" value="1"/>
</dbReference>
<keyword evidence="1 2" id="KW-0732">Signal</keyword>
<feature type="signal peptide" evidence="2">
    <location>
        <begin position="1"/>
        <end position="49"/>
    </location>
</feature>
<proteinExistence type="predicted"/>
<dbReference type="EMBL" id="CP071060">
    <property type="protein sequence ID" value="QSI78015.1"/>
    <property type="molecule type" value="Genomic_DNA"/>
</dbReference>
<evidence type="ECO:0000313" key="4">
    <source>
        <dbReference type="EMBL" id="QSI78015.1"/>
    </source>
</evidence>
<organism evidence="4 5">
    <name type="scientific">Niveibacterium microcysteis</name>
    <dbReference type="NCBI Taxonomy" id="2811415"/>
    <lineage>
        <taxon>Bacteria</taxon>
        <taxon>Pseudomonadati</taxon>
        <taxon>Pseudomonadota</taxon>
        <taxon>Betaproteobacteria</taxon>
        <taxon>Rhodocyclales</taxon>
        <taxon>Rhodocyclaceae</taxon>
        <taxon>Niveibacterium</taxon>
    </lineage>
</organism>
<dbReference type="Gene3D" id="3.40.190.10">
    <property type="entry name" value="Periplasmic binding protein-like II"/>
    <property type="match status" value="2"/>
</dbReference>
<name>A0ABX7M8G0_9RHOO</name>
<evidence type="ECO:0000313" key="5">
    <source>
        <dbReference type="Proteomes" id="UP000663570"/>
    </source>
</evidence>
<dbReference type="Proteomes" id="UP000663570">
    <property type="component" value="Chromosome"/>
</dbReference>
<gene>
    <name evidence="4" type="ORF">JY500_05055</name>
</gene>
<feature type="chain" id="PRO_5045069037" evidence="2">
    <location>
        <begin position="50"/>
        <end position="291"/>
    </location>
</feature>
<evidence type="ECO:0000259" key="3">
    <source>
        <dbReference type="Pfam" id="PF00497"/>
    </source>
</evidence>
<feature type="domain" description="Solute-binding protein family 3/N-terminal" evidence="3">
    <location>
        <begin position="61"/>
        <end position="275"/>
    </location>
</feature>
<keyword evidence="5" id="KW-1185">Reference proteome</keyword>
<evidence type="ECO:0000256" key="2">
    <source>
        <dbReference type="SAM" id="SignalP"/>
    </source>
</evidence>